<gene>
    <name evidence="6" type="ORF">WMY93_023875</name>
</gene>
<evidence type="ECO:0000259" key="5">
    <source>
        <dbReference type="PROSITE" id="PS51934"/>
    </source>
</evidence>
<organism evidence="6 7">
    <name type="scientific">Mugilogobius chulae</name>
    <name type="common">yellowstripe goby</name>
    <dbReference type="NCBI Taxonomy" id="88201"/>
    <lineage>
        <taxon>Eukaryota</taxon>
        <taxon>Metazoa</taxon>
        <taxon>Chordata</taxon>
        <taxon>Craniata</taxon>
        <taxon>Vertebrata</taxon>
        <taxon>Euteleostomi</taxon>
        <taxon>Actinopterygii</taxon>
        <taxon>Neopterygii</taxon>
        <taxon>Teleostei</taxon>
        <taxon>Neoteleostei</taxon>
        <taxon>Acanthomorphata</taxon>
        <taxon>Gobiaria</taxon>
        <taxon>Gobiiformes</taxon>
        <taxon>Gobioidei</taxon>
        <taxon>Gobiidae</taxon>
        <taxon>Gobionellinae</taxon>
        <taxon>Mugilogobius</taxon>
    </lineage>
</organism>
<keyword evidence="4" id="KW-0443">Lipid metabolism</keyword>
<dbReference type="PROSITE" id="PS51934">
    <property type="entry name" value="LRAT"/>
    <property type="match status" value="1"/>
</dbReference>
<proteinExistence type="inferred from homology"/>
<evidence type="ECO:0000313" key="7">
    <source>
        <dbReference type="Proteomes" id="UP001460270"/>
    </source>
</evidence>
<dbReference type="GO" id="GO:0005737">
    <property type="term" value="C:cytoplasm"/>
    <property type="evidence" value="ECO:0007669"/>
    <property type="project" value="TreeGrafter"/>
</dbReference>
<dbReference type="GO" id="GO:0004623">
    <property type="term" value="F:phospholipase A2 activity"/>
    <property type="evidence" value="ECO:0007669"/>
    <property type="project" value="TreeGrafter"/>
</dbReference>
<keyword evidence="3" id="KW-0378">Hydrolase</keyword>
<sequence>MSVMSNWYNLQTWKQVDTSVDTAVTGDLIEFTLPWSGLSLWAVYVGEGHVMHFGVGDENTTQKACRSLIKRLIPKSKSARILKKTRICTQKISEIKLPAGTTIRVNNEKHNLVPSTLEQIVHRCNTFHQQEFQYDMVTFNSEHFATFIHYGQAVSNQIPLKQNNKANADTNRGLAISGPLITPTSSANNLHSAAGVTAGPKLLNAHAASTKPQVRWSKQEASRLSIWDGGL</sequence>
<name>A0AAW0N9W9_9GOBI</name>
<dbReference type="GO" id="GO:0008970">
    <property type="term" value="F:phospholipase A1 activity"/>
    <property type="evidence" value="ECO:0007669"/>
    <property type="project" value="TreeGrafter"/>
</dbReference>
<comment type="similarity">
    <text evidence="1">Belongs to the H-rev107 family.</text>
</comment>
<dbReference type="PANTHER" id="PTHR13943">
    <property type="entry name" value="HRAS-LIKE SUPPRESSOR - RELATED"/>
    <property type="match status" value="1"/>
</dbReference>
<accession>A0AAW0N9W9</accession>
<comment type="caution">
    <text evidence="6">The sequence shown here is derived from an EMBL/GenBank/DDBJ whole genome shotgun (WGS) entry which is preliminary data.</text>
</comment>
<evidence type="ECO:0000313" key="6">
    <source>
        <dbReference type="EMBL" id="KAK7891912.1"/>
    </source>
</evidence>
<dbReference type="EMBL" id="JBBPFD010000017">
    <property type="protein sequence ID" value="KAK7891912.1"/>
    <property type="molecule type" value="Genomic_DNA"/>
</dbReference>
<feature type="domain" description="LRAT" evidence="5">
    <location>
        <begin position="30"/>
        <end position="157"/>
    </location>
</feature>
<keyword evidence="7" id="KW-1185">Reference proteome</keyword>
<dbReference type="Proteomes" id="UP001460270">
    <property type="component" value="Unassembled WGS sequence"/>
</dbReference>
<dbReference type="InterPro" id="IPR007053">
    <property type="entry name" value="LRAT_dom"/>
</dbReference>
<dbReference type="GO" id="GO:0070292">
    <property type="term" value="P:N-acylphosphatidylethanolamine metabolic process"/>
    <property type="evidence" value="ECO:0007669"/>
    <property type="project" value="TreeGrafter"/>
</dbReference>
<reference evidence="7" key="1">
    <citation type="submission" date="2024-04" db="EMBL/GenBank/DDBJ databases">
        <title>Salinicola lusitanus LLJ914,a marine bacterium isolated from the Okinawa Trough.</title>
        <authorList>
            <person name="Li J."/>
        </authorList>
    </citation>
    <scope>NUCLEOTIDE SEQUENCE [LARGE SCALE GENOMIC DNA]</scope>
</reference>
<dbReference type="InterPro" id="IPR051496">
    <property type="entry name" value="H-rev107_PLA/AT"/>
</dbReference>
<evidence type="ECO:0000256" key="4">
    <source>
        <dbReference type="ARBA" id="ARBA00023098"/>
    </source>
</evidence>
<keyword evidence="2" id="KW-0808">Transferase</keyword>
<evidence type="ECO:0000256" key="3">
    <source>
        <dbReference type="ARBA" id="ARBA00022801"/>
    </source>
</evidence>
<evidence type="ECO:0000256" key="2">
    <source>
        <dbReference type="ARBA" id="ARBA00022679"/>
    </source>
</evidence>
<evidence type="ECO:0000256" key="1">
    <source>
        <dbReference type="ARBA" id="ARBA00007824"/>
    </source>
</evidence>
<dbReference type="Gene3D" id="3.90.1720.10">
    <property type="entry name" value="endopeptidase domain like (from Nostoc punctiforme)"/>
    <property type="match status" value="1"/>
</dbReference>
<dbReference type="AlphaFoldDB" id="A0AAW0N9W9"/>
<protein>
    <recommendedName>
        <fullName evidence="5">LRAT domain-containing protein</fullName>
    </recommendedName>
</protein>
<dbReference type="Pfam" id="PF04970">
    <property type="entry name" value="LRAT"/>
    <property type="match status" value="1"/>
</dbReference>
<dbReference type="PANTHER" id="PTHR13943:SF37">
    <property type="entry name" value="PHOSPHOLIPASE A AND ACYLTRANSFERASE 1"/>
    <property type="match status" value="1"/>
</dbReference>
<dbReference type="GO" id="GO:0016410">
    <property type="term" value="F:N-acyltransferase activity"/>
    <property type="evidence" value="ECO:0007669"/>
    <property type="project" value="TreeGrafter"/>
</dbReference>